<reference evidence="2" key="2">
    <citation type="journal article" date="2015" name="Fish Shellfish Immunol.">
        <title>Early steps in the European eel (Anguilla anguilla)-Vibrio vulnificus interaction in the gills: Role of the RtxA13 toxin.</title>
        <authorList>
            <person name="Callol A."/>
            <person name="Pajuelo D."/>
            <person name="Ebbesson L."/>
            <person name="Teles M."/>
            <person name="MacKenzie S."/>
            <person name="Amaro C."/>
        </authorList>
    </citation>
    <scope>NUCLEOTIDE SEQUENCE</scope>
</reference>
<dbReference type="EMBL" id="GBXM01027071">
    <property type="protein sequence ID" value="JAH81506.1"/>
    <property type="molecule type" value="Transcribed_RNA"/>
</dbReference>
<keyword evidence="1" id="KW-0732">Signal</keyword>
<organism evidence="2">
    <name type="scientific">Anguilla anguilla</name>
    <name type="common">European freshwater eel</name>
    <name type="synonym">Muraena anguilla</name>
    <dbReference type="NCBI Taxonomy" id="7936"/>
    <lineage>
        <taxon>Eukaryota</taxon>
        <taxon>Metazoa</taxon>
        <taxon>Chordata</taxon>
        <taxon>Craniata</taxon>
        <taxon>Vertebrata</taxon>
        <taxon>Euteleostomi</taxon>
        <taxon>Actinopterygii</taxon>
        <taxon>Neopterygii</taxon>
        <taxon>Teleostei</taxon>
        <taxon>Anguilliformes</taxon>
        <taxon>Anguillidae</taxon>
        <taxon>Anguilla</taxon>
    </lineage>
</organism>
<evidence type="ECO:0000256" key="1">
    <source>
        <dbReference type="SAM" id="SignalP"/>
    </source>
</evidence>
<sequence>MVVYSSSALQRYCTLCCVLPFCLLAQCYGSNLASDKEWFTCDVSHGYEC</sequence>
<reference evidence="2" key="1">
    <citation type="submission" date="2014-11" db="EMBL/GenBank/DDBJ databases">
        <authorList>
            <person name="Amaro Gonzalez C."/>
        </authorList>
    </citation>
    <scope>NUCLEOTIDE SEQUENCE</scope>
</reference>
<name>A0A0E9VTZ9_ANGAN</name>
<evidence type="ECO:0000313" key="2">
    <source>
        <dbReference type="EMBL" id="JAH81506.1"/>
    </source>
</evidence>
<proteinExistence type="predicted"/>
<feature type="signal peptide" evidence="1">
    <location>
        <begin position="1"/>
        <end position="29"/>
    </location>
</feature>
<dbReference type="AlphaFoldDB" id="A0A0E9VTZ9"/>
<protein>
    <submittedName>
        <fullName evidence="2">Uncharacterized protein</fullName>
    </submittedName>
</protein>
<accession>A0A0E9VTZ9</accession>
<feature type="chain" id="PRO_5002433838" evidence="1">
    <location>
        <begin position="30"/>
        <end position="49"/>
    </location>
</feature>